<keyword evidence="3" id="KW-1185">Reference proteome</keyword>
<dbReference type="Pfam" id="PF26639">
    <property type="entry name" value="Het-6_barrel"/>
    <property type="match status" value="1"/>
</dbReference>
<dbReference type="InterPro" id="IPR010730">
    <property type="entry name" value="HET"/>
</dbReference>
<reference evidence="2 3" key="1">
    <citation type="submission" date="2020-03" db="EMBL/GenBank/DDBJ databases">
        <title>Draft Genome Sequence of Cudoniella acicularis.</title>
        <authorList>
            <person name="Buettner E."/>
            <person name="Kellner H."/>
        </authorList>
    </citation>
    <scope>NUCLEOTIDE SEQUENCE [LARGE SCALE GENOMIC DNA]</scope>
    <source>
        <strain evidence="2 3">DSM 108380</strain>
    </source>
</reference>
<sequence>MSQPYLHIPLKGSYSIRVLSLYPAPSHAVPLCCSLAELPLEPAPGYLALSYSWDAQSPSRLIDCGGSVLGITPNCDSALRQLRHEQEVRKFWVDSICIDQTSHQERNQQVALMSEIYKRAEQVVVWLGEGDPRTELAMQQLLEMGQVGINSDDRTHMTSTLGAIFGLGVSDSSEDPIGPVFERSWFYRMWTVQEVTLPLVENVVVHCGSTSLPWLFLLLAVNYLKITKYKWGRWDEATYLQKHISSLFMDNRHPTFPKFILAEKSNVNLYKGVLHILAATREKAATEPKDKVFALFGVIKELGLDMPLPDYQKSQEQVYTEAAIACIDNNKCLDILFEVPSNHRCSRLPSWVPDWSDIGWKFSDPRKAVLRSSFQAGRPASLHQKFVLDQRRLLVSGRLVDSILDCGAPLELDNELNLDFLRIGHGKSTVREFLRKIHPAFGVLRSWVSISLRHEGYPTNENVEVALRRTLLDGELAQNSLPISEAAFDAWYKIMKDSDVLATLAAKVQAAASPSATASVASDADGKAQMERFPAEWQSFLALTTGPASEYHFAVLNNVRKKCFFSTANGYFGIAPAFVQKEDSIAVLAGLNVPVILRKADEGYRFVTYAYIHGIMFGEAWPGDAEACEIILI</sequence>
<evidence type="ECO:0000259" key="1">
    <source>
        <dbReference type="Pfam" id="PF06985"/>
    </source>
</evidence>
<accession>A0A8H4RM22</accession>
<evidence type="ECO:0000313" key="2">
    <source>
        <dbReference type="EMBL" id="KAF4631179.1"/>
    </source>
</evidence>
<dbReference type="Pfam" id="PF06985">
    <property type="entry name" value="HET"/>
    <property type="match status" value="1"/>
</dbReference>
<dbReference type="PANTHER" id="PTHR24148">
    <property type="entry name" value="ANKYRIN REPEAT DOMAIN-CONTAINING PROTEIN 39 HOMOLOG-RELATED"/>
    <property type="match status" value="1"/>
</dbReference>
<dbReference type="OrthoDB" id="194358at2759"/>
<gene>
    <name evidence="2" type="ORF">G7Y89_g6957</name>
</gene>
<organism evidence="2 3">
    <name type="scientific">Cudoniella acicularis</name>
    <dbReference type="NCBI Taxonomy" id="354080"/>
    <lineage>
        <taxon>Eukaryota</taxon>
        <taxon>Fungi</taxon>
        <taxon>Dikarya</taxon>
        <taxon>Ascomycota</taxon>
        <taxon>Pezizomycotina</taxon>
        <taxon>Leotiomycetes</taxon>
        <taxon>Helotiales</taxon>
        <taxon>Tricladiaceae</taxon>
        <taxon>Cudoniella</taxon>
    </lineage>
</organism>
<dbReference type="EMBL" id="JAAMPI010000469">
    <property type="protein sequence ID" value="KAF4631179.1"/>
    <property type="molecule type" value="Genomic_DNA"/>
</dbReference>
<protein>
    <recommendedName>
        <fullName evidence="1">Heterokaryon incompatibility domain-containing protein</fullName>
    </recommendedName>
</protein>
<evidence type="ECO:0000313" key="3">
    <source>
        <dbReference type="Proteomes" id="UP000566819"/>
    </source>
</evidence>
<dbReference type="AlphaFoldDB" id="A0A8H4RM22"/>
<proteinExistence type="predicted"/>
<dbReference type="Proteomes" id="UP000566819">
    <property type="component" value="Unassembled WGS sequence"/>
</dbReference>
<feature type="domain" description="Heterokaryon incompatibility" evidence="1">
    <location>
        <begin position="46"/>
        <end position="194"/>
    </location>
</feature>
<comment type="caution">
    <text evidence="2">The sequence shown here is derived from an EMBL/GenBank/DDBJ whole genome shotgun (WGS) entry which is preliminary data.</text>
</comment>
<name>A0A8H4RM22_9HELO</name>
<dbReference type="InterPro" id="IPR052895">
    <property type="entry name" value="HetReg/Transcr_Mod"/>
</dbReference>
<dbReference type="PANTHER" id="PTHR24148:SF64">
    <property type="entry name" value="HETEROKARYON INCOMPATIBILITY DOMAIN-CONTAINING PROTEIN"/>
    <property type="match status" value="1"/>
</dbReference>